<evidence type="ECO:0000256" key="3">
    <source>
        <dbReference type="ARBA" id="ARBA00005784"/>
    </source>
</evidence>
<dbReference type="InterPro" id="IPR004963">
    <property type="entry name" value="PAE/NOTUM"/>
</dbReference>
<proteinExistence type="inferred from homology"/>
<keyword evidence="6" id="KW-0964">Secreted</keyword>
<evidence type="ECO:0000256" key="4">
    <source>
        <dbReference type="ARBA" id="ARBA00022512"/>
    </source>
</evidence>
<dbReference type="GO" id="GO:0071555">
    <property type="term" value="P:cell wall organization"/>
    <property type="evidence" value="ECO:0007669"/>
    <property type="project" value="UniProtKB-KW"/>
</dbReference>
<evidence type="ECO:0000256" key="2">
    <source>
        <dbReference type="ARBA" id="ARBA00004191"/>
    </source>
</evidence>
<name>A0A445HR44_GLYSO</name>
<reference evidence="7 8" key="1">
    <citation type="submission" date="2018-09" db="EMBL/GenBank/DDBJ databases">
        <title>A high-quality reference genome of wild soybean provides a powerful tool to mine soybean genomes.</title>
        <authorList>
            <person name="Xie M."/>
            <person name="Chung C.Y.L."/>
            <person name="Li M.-W."/>
            <person name="Wong F.-L."/>
            <person name="Chan T.-F."/>
            <person name="Lam H.-M."/>
        </authorList>
    </citation>
    <scope>NUCLEOTIDE SEQUENCE [LARGE SCALE GENOMIC DNA]</scope>
    <source>
        <strain evidence="8">cv. W05</strain>
        <tissue evidence="7">Hypocotyl of etiolated seedlings</tissue>
    </source>
</reference>
<keyword evidence="5 6" id="KW-0961">Cell wall biogenesis/degradation</keyword>
<dbReference type="Pfam" id="PF03283">
    <property type="entry name" value="PAE"/>
    <property type="match status" value="1"/>
</dbReference>
<dbReference type="EMBL" id="QZWG01000012">
    <property type="protein sequence ID" value="RZB76131.1"/>
    <property type="molecule type" value="Genomic_DNA"/>
</dbReference>
<dbReference type="PANTHER" id="PTHR21562">
    <property type="entry name" value="NOTUM-RELATED"/>
    <property type="match status" value="1"/>
</dbReference>
<evidence type="ECO:0000256" key="5">
    <source>
        <dbReference type="ARBA" id="ARBA00023316"/>
    </source>
</evidence>
<dbReference type="AlphaFoldDB" id="A0A445HR44"/>
<comment type="subcellular location">
    <subcellularLocation>
        <location evidence="2 6">Secreted</location>
        <location evidence="2 6">Cell wall</location>
    </subcellularLocation>
</comment>
<dbReference type="EC" id="3.1.1.-" evidence="6"/>
<organism evidence="7 8">
    <name type="scientific">Glycine soja</name>
    <name type="common">Wild soybean</name>
    <dbReference type="NCBI Taxonomy" id="3848"/>
    <lineage>
        <taxon>Eukaryota</taxon>
        <taxon>Viridiplantae</taxon>
        <taxon>Streptophyta</taxon>
        <taxon>Embryophyta</taxon>
        <taxon>Tracheophyta</taxon>
        <taxon>Spermatophyta</taxon>
        <taxon>Magnoliopsida</taxon>
        <taxon>eudicotyledons</taxon>
        <taxon>Gunneridae</taxon>
        <taxon>Pentapetalae</taxon>
        <taxon>rosids</taxon>
        <taxon>fabids</taxon>
        <taxon>Fabales</taxon>
        <taxon>Fabaceae</taxon>
        <taxon>Papilionoideae</taxon>
        <taxon>50 kb inversion clade</taxon>
        <taxon>NPAAA clade</taxon>
        <taxon>indigoferoid/millettioid clade</taxon>
        <taxon>Phaseoleae</taxon>
        <taxon>Glycine</taxon>
        <taxon>Glycine subgen. Soja</taxon>
    </lineage>
</organism>
<dbReference type="GO" id="GO:0009505">
    <property type="term" value="C:plant-type cell wall"/>
    <property type="evidence" value="ECO:0007669"/>
    <property type="project" value="TreeGrafter"/>
</dbReference>
<evidence type="ECO:0000256" key="1">
    <source>
        <dbReference type="ARBA" id="ARBA00003534"/>
    </source>
</evidence>
<dbReference type="PANTHER" id="PTHR21562:SF95">
    <property type="entry name" value="PECTIN ACETYLESTERASE"/>
    <property type="match status" value="1"/>
</dbReference>
<evidence type="ECO:0000313" key="8">
    <source>
        <dbReference type="Proteomes" id="UP000289340"/>
    </source>
</evidence>
<dbReference type="Proteomes" id="UP000289340">
    <property type="component" value="Chromosome 12"/>
</dbReference>
<sequence length="70" mass="7796">MAKERKDSTVKMVNGFRNQMLNAIKGFSRSPQNGLFINSCFAHCQSERQDTWFADNSPVIGNKVGALSCL</sequence>
<keyword evidence="4 6" id="KW-0134">Cell wall</keyword>
<gene>
    <name evidence="7" type="ORF">D0Y65_034578</name>
</gene>
<protein>
    <recommendedName>
        <fullName evidence="6">Pectin acetylesterase</fullName>
        <ecNumber evidence="6">3.1.1.-</ecNumber>
    </recommendedName>
</protein>
<comment type="caution">
    <text evidence="7">The sequence shown here is derived from an EMBL/GenBank/DDBJ whole genome shotgun (WGS) entry which is preliminary data.</text>
</comment>
<comment type="similarity">
    <text evidence="3 6">Belongs to the pectinacetylesterase family.</text>
</comment>
<evidence type="ECO:0000256" key="6">
    <source>
        <dbReference type="RuleBase" id="RU363114"/>
    </source>
</evidence>
<comment type="function">
    <text evidence="1 6">Hydrolyzes acetyl esters in homogalacturonan regions of pectin. In type I primary cell wall, galacturonic acid residues of pectin can be acetylated at the O-2 and O-3 positions. Decreasing the degree of acetylation of pectin gels in vitro alters their physical properties.</text>
</comment>
<accession>A0A445HR44</accession>
<keyword evidence="8" id="KW-1185">Reference proteome</keyword>
<evidence type="ECO:0000313" key="7">
    <source>
        <dbReference type="EMBL" id="RZB76131.1"/>
    </source>
</evidence>
<keyword evidence="6" id="KW-0378">Hydrolase</keyword>
<dbReference type="GO" id="GO:0052793">
    <property type="term" value="F:pectin acetylesterase activity"/>
    <property type="evidence" value="ECO:0007669"/>
    <property type="project" value="TreeGrafter"/>
</dbReference>